<dbReference type="InterPro" id="IPR041577">
    <property type="entry name" value="RT_RNaseH_2"/>
</dbReference>
<sequence>MQSVNMKISLKKFHSEFKELKALQHVVSGLSLVINKNKVLAVLLKSIPQNKNGIQSFFLFSGYYRQHIKEFEFIARPLYILCKKDTVLKINVNKVKYFEALRQVLTTAPLLLMPDVKLPLKLYIDVSGDGLGAALHQVHIVNERPVEGFICFIYSQMKPTEGRYGVIINLNSVKSLLNMKTTNRHMLRWKIAIQEYGGNMPIVHKDGNVHKNADKLSIWTLSNGIESTYYEPE</sequence>
<protein>
    <recommendedName>
        <fullName evidence="1">Reverse transcriptase/retrotransposon-derived protein RNase H-like domain-containing protein</fullName>
    </recommendedName>
</protein>
<dbReference type="EMBL" id="AVOT02018513">
    <property type="protein sequence ID" value="MBW0505451.1"/>
    <property type="molecule type" value="Genomic_DNA"/>
</dbReference>
<keyword evidence="3" id="KW-1185">Reference proteome</keyword>
<dbReference type="InterPro" id="IPR051320">
    <property type="entry name" value="Viral_Replic_Matur_Polypro"/>
</dbReference>
<evidence type="ECO:0000313" key="3">
    <source>
        <dbReference type="Proteomes" id="UP000765509"/>
    </source>
</evidence>
<proteinExistence type="predicted"/>
<accession>A0A9Q3HHI1</accession>
<feature type="domain" description="Reverse transcriptase/retrotransposon-derived protein RNase H-like" evidence="1">
    <location>
        <begin position="96"/>
        <end position="165"/>
    </location>
</feature>
<evidence type="ECO:0000259" key="1">
    <source>
        <dbReference type="Pfam" id="PF17919"/>
    </source>
</evidence>
<reference evidence="2" key="1">
    <citation type="submission" date="2021-03" db="EMBL/GenBank/DDBJ databases">
        <title>Draft genome sequence of rust myrtle Austropuccinia psidii MF-1, a brazilian biotype.</title>
        <authorList>
            <person name="Quecine M.C."/>
            <person name="Pachon D.M.R."/>
            <person name="Bonatelli M.L."/>
            <person name="Correr F.H."/>
            <person name="Franceschini L.M."/>
            <person name="Leite T.F."/>
            <person name="Margarido G.R.A."/>
            <person name="Almeida C.A."/>
            <person name="Ferrarezi J.A."/>
            <person name="Labate C.A."/>
        </authorList>
    </citation>
    <scope>NUCLEOTIDE SEQUENCE</scope>
    <source>
        <strain evidence="2">MF-1</strain>
    </source>
</reference>
<dbReference type="InterPro" id="IPR043128">
    <property type="entry name" value="Rev_trsase/Diguanyl_cyclase"/>
</dbReference>
<dbReference type="Proteomes" id="UP000765509">
    <property type="component" value="Unassembled WGS sequence"/>
</dbReference>
<gene>
    <name evidence="2" type="ORF">O181_045166</name>
</gene>
<evidence type="ECO:0000313" key="2">
    <source>
        <dbReference type="EMBL" id="MBW0505451.1"/>
    </source>
</evidence>
<dbReference type="Gene3D" id="3.30.70.270">
    <property type="match status" value="1"/>
</dbReference>
<dbReference type="PANTHER" id="PTHR33064">
    <property type="entry name" value="POL PROTEIN"/>
    <property type="match status" value="1"/>
</dbReference>
<dbReference type="SUPFAM" id="SSF56672">
    <property type="entry name" value="DNA/RNA polymerases"/>
    <property type="match status" value="1"/>
</dbReference>
<dbReference type="OrthoDB" id="3363652at2759"/>
<dbReference type="AlphaFoldDB" id="A0A9Q3HHI1"/>
<comment type="caution">
    <text evidence="2">The sequence shown here is derived from an EMBL/GenBank/DDBJ whole genome shotgun (WGS) entry which is preliminary data.</text>
</comment>
<dbReference type="PANTHER" id="PTHR33064:SF37">
    <property type="entry name" value="RIBONUCLEASE H"/>
    <property type="match status" value="1"/>
</dbReference>
<dbReference type="InterPro" id="IPR043502">
    <property type="entry name" value="DNA/RNA_pol_sf"/>
</dbReference>
<dbReference type="Pfam" id="PF17919">
    <property type="entry name" value="RT_RNaseH_2"/>
    <property type="match status" value="1"/>
</dbReference>
<organism evidence="2 3">
    <name type="scientific">Austropuccinia psidii MF-1</name>
    <dbReference type="NCBI Taxonomy" id="1389203"/>
    <lineage>
        <taxon>Eukaryota</taxon>
        <taxon>Fungi</taxon>
        <taxon>Dikarya</taxon>
        <taxon>Basidiomycota</taxon>
        <taxon>Pucciniomycotina</taxon>
        <taxon>Pucciniomycetes</taxon>
        <taxon>Pucciniales</taxon>
        <taxon>Sphaerophragmiaceae</taxon>
        <taxon>Austropuccinia</taxon>
    </lineage>
</organism>
<name>A0A9Q3HHI1_9BASI</name>